<organism evidence="1 2">
    <name type="scientific">Staurois parvus</name>
    <dbReference type="NCBI Taxonomy" id="386267"/>
    <lineage>
        <taxon>Eukaryota</taxon>
        <taxon>Metazoa</taxon>
        <taxon>Chordata</taxon>
        <taxon>Craniata</taxon>
        <taxon>Vertebrata</taxon>
        <taxon>Euteleostomi</taxon>
        <taxon>Amphibia</taxon>
        <taxon>Batrachia</taxon>
        <taxon>Anura</taxon>
        <taxon>Neobatrachia</taxon>
        <taxon>Ranoidea</taxon>
        <taxon>Ranidae</taxon>
        <taxon>Staurois</taxon>
    </lineage>
</organism>
<sequence>MVVMAQALRGITGSYTPGTPWGSSSKGSQACSRAVHNPGGLCAQQGQLRTRVVGAHSRDNSKHRWPVRTAGTVQDTGSLCAQQGQFRTRGRSVRTNGTVQDTGSLCAHHRQFMASRDTHG</sequence>
<keyword evidence="2" id="KW-1185">Reference proteome</keyword>
<evidence type="ECO:0000313" key="2">
    <source>
        <dbReference type="Proteomes" id="UP001162483"/>
    </source>
</evidence>
<evidence type="ECO:0000313" key="1">
    <source>
        <dbReference type="EMBL" id="CAI9539631.1"/>
    </source>
</evidence>
<proteinExistence type="predicted"/>
<dbReference type="Proteomes" id="UP001162483">
    <property type="component" value="Unassembled WGS sequence"/>
</dbReference>
<comment type="caution">
    <text evidence="1">The sequence shown here is derived from an EMBL/GenBank/DDBJ whole genome shotgun (WGS) entry which is preliminary data.</text>
</comment>
<accession>A0ABN9AYS7</accession>
<protein>
    <submittedName>
        <fullName evidence="1">Uncharacterized protein</fullName>
    </submittedName>
</protein>
<dbReference type="EMBL" id="CATNWA010001270">
    <property type="protein sequence ID" value="CAI9539631.1"/>
    <property type="molecule type" value="Genomic_DNA"/>
</dbReference>
<reference evidence="1" key="1">
    <citation type="submission" date="2023-05" db="EMBL/GenBank/DDBJ databases">
        <authorList>
            <person name="Stuckert A."/>
        </authorList>
    </citation>
    <scope>NUCLEOTIDE SEQUENCE</scope>
</reference>
<feature type="non-terminal residue" evidence="1">
    <location>
        <position position="120"/>
    </location>
</feature>
<name>A0ABN9AYS7_9NEOB</name>
<gene>
    <name evidence="1" type="ORF">SPARVUS_LOCUS1624448</name>
</gene>